<dbReference type="RefSeq" id="XP_033690367.1">
    <property type="nucleotide sequence ID" value="XM_033827980.1"/>
</dbReference>
<gene>
    <name evidence="2" type="ORF">BU26DRAFT_515080</name>
</gene>
<name>A0A6A6J1N0_9PLEO</name>
<keyword evidence="1" id="KW-1133">Transmembrane helix</keyword>
<dbReference type="AlphaFoldDB" id="A0A6A6J1N0"/>
<accession>A0A6A6J1N0</accession>
<protein>
    <submittedName>
        <fullName evidence="2">Uncharacterized protein</fullName>
    </submittedName>
</protein>
<evidence type="ECO:0000313" key="3">
    <source>
        <dbReference type="Proteomes" id="UP000800094"/>
    </source>
</evidence>
<proteinExistence type="predicted"/>
<sequence>MESPQPVSILPCSSRLFCVTDIRVKPAPLGAFSEGARANVLSKFPLQLRNPEAHFSLTVEKHLRARRVSMNWRYQGATQELVVVVVGWKSLEVVGSRWKICDEQLEELFGVCFEKNRGKSPVVFLMCLIVDRSELIRVAVALPSHCWFSAALLHDFHENQPATIPFLRTDRSRDANTTSGGFLLTKKCSDRGYAFRFMPWLEAQDPGYKLVLACKCILRAAALVMHPIATLLSMDGRVLFTALAMQTTHLLPIALFLMLPIYLLRRWFLYKLWERRSIHTTGLVAPAAVLPSRIAIPRARPVGLPVVARANSQKFKLNERERTNYSAASRRLEAGVDALPFARIPLSPVTAYPLAEQGVTGYRRRLKSGGWHLMAFVCRHGS</sequence>
<dbReference type="EMBL" id="ML987190">
    <property type="protein sequence ID" value="KAF2255363.1"/>
    <property type="molecule type" value="Genomic_DNA"/>
</dbReference>
<feature type="transmembrane region" description="Helical" evidence="1">
    <location>
        <begin position="249"/>
        <end position="268"/>
    </location>
</feature>
<organism evidence="2 3">
    <name type="scientific">Trematosphaeria pertusa</name>
    <dbReference type="NCBI Taxonomy" id="390896"/>
    <lineage>
        <taxon>Eukaryota</taxon>
        <taxon>Fungi</taxon>
        <taxon>Dikarya</taxon>
        <taxon>Ascomycota</taxon>
        <taxon>Pezizomycotina</taxon>
        <taxon>Dothideomycetes</taxon>
        <taxon>Pleosporomycetidae</taxon>
        <taxon>Pleosporales</taxon>
        <taxon>Massarineae</taxon>
        <taxon>Trematosphaeriaceae</taxon>
        <taxon>Trematosphaeria</taxon>
    </lineage>
</organism>
<keyword evidence="3" id="KW-1185">Reference proteome</keyword>
<dbReference type="GeneID" id="54581310"/>
<keyword evidence="1" id="KW-0472">Membrane</keyword>
<reference evidence="2" key="1">
    <citation type="journal article" date="2020" name="Stud. Mycol.">
        <title>101 Dothideomycetes genomes: a test case for predicting lifestyles and emergence of pathogens.</title>
        <authorList>
            <person name="Haridas S."/>
            <person name="Albert R."/>
            <person name="Binder M."/>
            <person name="Bloem J."/>
            <person name="Labutti K."/>
            <person name="Salamov A."/>
            <person name="Andreopoulos B."/>
            <person name="Baker S."/>
            <person name="Barry K."/>
            <person name="Bills G."/>
            <person name="Bluhm B."/>
            <person name="Cannon C."/>
            <person name="Castanera R."/>
            <person name="Culley D."/>
            <person name="Daum C."/>
            <person name="Ezra D."/>
            <person name="Gonzalez J."/>
            <person name="Henrissat B."/>
            <person name="Kuo A."/>
            <person name="Liang C."/>
            <person name="Lipzen A."/>
            <person name="Lutzoni F."/>
            <person name="Magnuson J."/>
            <person name="Mondo S."/>
            <person name="Nolan M."/>
            <person name="Ohm R."/>
            <person name="Pangilinan J."/>
            <person name="Park H.-J."/>
            <person name="Ramirez L."/>
            <person name="Alfaro M."/>
            <person name="Sun H."/>
            <person name="Tritt A."/>
            <person name="Yoshinaga Y."/>
            <person name="Zwiers L.-H."/>
            <person name="Turgeon B."/>
            <person name="Goodwin S."/>
            <person name="Spatafora J."/>
            <person name="Crous P."/>
            <person name="Grigoriev I."/>
        </authorList>
    </citation>
    <scope>NUCLEOTIDE SEQUENCE</scope>
    <source>
        <strain evidence="2">CBS 122368</strain>
    </source>
</reference>
<evidence type="ECO:0000313" key="2">
    <source>
        <dbReference type="EMBL" id="KAF2255363.1"/>
    </source>
</evidence>
<keyword evidence="1" id="KW-0812">Transmembrane</keyword>
<dbReference type="Proteomes" id="UP000800094">
    <property type="component" value="Unassembled WGS sequence"/>
</dbReference>
<evidence type="ECO:0000256" key="1">
    <source>
        <dbReference type="SAM" id="Phobius"/>
    </source>
</evidence>